<dbReference type="EMBL" id="WUBI01000001">
    <property type="protein sequence ID" value="MWV42005.1"/>
    <property type="molecule type" value="Genomic_DNA"/>
</dbReference>
<dbReference type="InterPro" id="IPR005829">
    <property type="entry name" value="Sugar_transporter_CS"/>
</dbReference>
<dbReference type="Gene3D" id="1.20.1250.20">
    <property type="entry name" value="MFS general substrate transporter like domains"/>
    <property type="match status" value="1"/>
</dbReference>
<organism evidence="9 10">
    <name type="scientific">Paenibacillus dendrobii</name>
    <dbReference type="NCBI Taxonomy" id="2691084"/>
    <lineage>
        <taxon>Bacteria</taxon>
        <taxon>Bacillati</taxon>
        <taxon>Bacillota</taxon>
        <taxon>Bacilli</taxon>
        <taxon>Bacillales</taxon>
        <taxon>Paenibacillaceae</taxon>
        <taxon>Paenibacillus</taxon>
    </lineage>
</organism>
<keyword evidence="6 7" id="KW-0472">Membrane</keyword>
<dbReference type="InterPro" id="IPR036259">
    <property type="entry name" value="MFS_trans_sf"/>
</dbReference>
<dbReference type="SUPFAM" id="SSF103473">
    <property type="entry name" value="MFS general substrate transporter"/>
    <property type="match status" value="1"/>
</dbReference>
<evidence type="ECO:0000313" key="9">
    <source>
        <dbReference type="EMBL" id="MWV42005.1"/>
    </source>
</evidence>
<keyword evidence="10" id="KW-1185">Reference proteome</keyword>
<keyword evidence="2" id="KW-0813">Transport</keyword>
<dbReference type="Proteomes" id="UP000460318">
    <property type="component" value="Unassembled WGS sequence"/>
</dbReference>
<dbReference type="PANTHER" id="PTHR23517:SF3">
    <property type="entry name" value="INTEGRAL MEMBRANE TRANSPORT PROTEIN"/>
    <property type="match status" value="1"/>
</dbReference>
<feature type="transmembrane region" description="Helical" evidence="7">
    <location>
        <begin position="319"/>
        <end position="337"/>
    </location>
</feature>
<evidence type="ECO:0000256" key="6">
    <source>
        <dbReference type="ARBA" id="ARBA00023136"/>
    </source>
</evidence>
<feature type="transmembrane region" description="Helical" evidence="7">
    <location>
        <begin position="217"/>
        <end position="236"/>
    </location>
</feature>
<keyword evidence="3" id="KW-1003">Cell membrane</keyword>
<dbReference type="PROSITE" id="PS50850">
    <property type="entry name" value="MFS"/>
    <property type="match status" value="1"/>
</dbReference>
<dbReference type="InterPro" id="IPR020846">
    <property type="entry name" value="MFS_dom"/>
</dbReference>
<feature type="transmembrane region" description="Helical" evidence="7">
    <location>
        <begin position="100"/>
        <end position="123"/>
    </location>
</feature>
<dbReference type="PANTHER" id="PTHR23517">
    <property type="entry name" value="RESISTANCE PROTEIN MDTM, PUTATIVE-RELATED-RELATED"/>
    <property type="match status" value="1"/>
</dbReference>
<evidence type="ECO:0000256" key="3">
    <source>
        <dbReference type="ARBA" id="ARBA00022475"/>
    </source>
</evidence>
<evidence type="ECO:0000256" key="1">
    <source>
        <dbReference type="ARBA" id="ARBA00004651"/>
    </source>
</evidence>
<dbReference type="Pfam" id="PF07690">
    <property type="entry name" value="MFS_1"/>
    <property type="match status" value="2"/>
</dbReference>
<dbReference type="InterPro" id="IPR050171">
    <property type="entry name" value="MFS_Transporters"/>
</dbReference>
<gene>
    <name evidence="9" type="ORF">GRF59_00020</name>
</gene>
<accession>A0A7X3LFB4</accession>
<name>A0A7X3LFB4_9BACL</name>
<evidence type="ECO:0000256" key="2">
    <source>
        <dbReference type="ARBA" id="ARBA00022448"/>
    </source>
</evidence>
<feature type="transmembrane region" description="Helical" evidence="7">
    <location>
        <begin position="76"/>
        <end position="94"/>
    </location>
</feature>
<evidence type="ECO:0000256" key="5">
    <source>
        <dbReference type="ARBA" id="ARBA00022989"/>
    </source>
</evidence>
<dbReference type="CDD" id="cd17329">
    <property type="entry name" value="MFS_MdtH_MDR_like"/>
    <property type="match status" value="1"/>
</dbReference>
<feature type="transmembrane region" description="Helical" evidence="7">
    <location>
        <begin position="384"/>
        <end position="405"/>
    </location>
</feature>
<protein>
    <submittedName>
        <fullName evidence="9">MFS transporter</fullName>
    </submittedName>
</protein>
<dbReference type="AlphaFoldDB" id="A0A7X3LFB4"/>
<keyword evidence="5 7" id="KW-1133">Transmembrane helix</keyword>
<feature type="transmembrane region" description="Helical" evidence="7">
    <location>
        <begin position="270"/>
        <end position="290"/>
    </location>
</feature>
<feature type="transmembrane region" description="Helical" evidence="7">
    <location>
        <begin position="297"/>
        <end position="313"/>
    </location>
</feature>
<dbReference type="GO" id="GO:0005886">
    <property type="term" value="C:plasma membrane"/>
    <property type="evidence" value="ECO:0007669"/>
    <property type="project" value="UniProtKB-SubCell"/>
</dbReference>
<evidence type="ECO:0000256" key="7">
    <source>
        <dbReference type="SAM" id="Phobius"/>
    </source>
</evidence>
<comment type="caution">
    <text evidence="9">The sequence shown here is derived from an EMBL/GenBank/DDBJ whole genome shotgun (WGS) entry which is preliminary data.</text>
</comment>
<feature type="domain" description="Major facilitator superfamily (MFS) profile" evidence="8">
    <location>
        <begin position="1"/>
        <end position="411"/>
    </location>
</feature>
<comment type="subcellular location">
    <subcellularLocation>
        <location evidence="1">Cell membrane</location>
        <topology evidence="1">Multi-pass membrane protein</topology>
    </subcellularLocation>
</comment>
<evidence type="ECO:0000313" key="10">
    <source>
        <dbReference type="Proteomes" id="UP000460318"/>
    </source>
</evidence>
<keyword evidence="4 7" id="KW-0812">Transmembrane</keyword>
<reference evidence="9 10" key="1">
    <citation type="submission" date="2019-12" db="EMBL/GenBank/DDBJ databases">
        <title>Paenibacillus sp. nov., an endophytic bacterium isolated from the stem of Dendrobium.</title>
        <authorList>
            <person name="Zhao R."/>
        </authorList>
    </citation>
    <scope>NUCLEOTIDE SEQUENCE [LARGE SCALE GENOMIC DNA]</scope>
    <source>
        <strain evidence="9 10">HJL G12</strain>
    </source>
</reference>
<dbReference type="PROSITE" id="PS00216">
    <property type="entry name" value="SUGAR_TRANSPORT_1"/>
    <property type="match status" value="1"/>
</dbReference>
<evidence type="ECO:0000256" key="4">
    <source>
        <dbReference type="ARBA" id="ARBA00022692"/>
    </source>
</evidence>
<dbReference type="GO" id="GO:0022857">
    <property type="term" value="F:transmembrane transporter activity"/>
    <property type="evidence" value="ECO:0007669"/>
    <property type="project" value="InterPro"/>
</dbReference>
<dbReference type="InterPro" id="IPR011701">
    <property type="entry name" value="MFS"/>
</dbReference>
<sequence>MRIFMNKLHLNIKIRLTESFFTSLITFMFLPYMAIYYAKFFSETLAGILIVVNVIVGLVASLYGGQLADKLGRKKIMLFSEGLRFISLVVLIFSNSPWHIWPSLTFIMMLVLNIGSGLALPAAQAMVVDVSTTDNRKLIYRLEYWSSNMALAVGVGIGGVLFSSHFFELLIIAAVGSLLSFFIVRFCIEETFFPAIQERVKLTKIFPDYKIVLRDKIFMIYVLASTLALSMEFQVMNYTGVRLSNITDHFRLWDTGNIHLSVGGVELFGLLRSENAIIVILFSLSVGILSKIIKDRWLLISGILLNAVGYYFVAIGNNAWLLLIMMVPATIGELMFYPVKQAYLADIAPVESRSVYMAVNSLVGRASTMLGGAAITIGHWFPSWLMGLLFLGTGIVAAGLFLSIMNRLEGRASQLASTPNPSLTQQH</sequence>
<proteinExistence type="predicted"/>
<feature type="transmembrane region" description="Helical" evidence="7">
    <location>
        <begin position="169"/>
        <end position="196"/>
    </location>
</feature>
<feature type="transmembrane region" description="Helical" evidence="7">
    <location>
        <begin position="44"/>
        <end position="64"/>
    </location>
</feature>
<feature type="transmembrane region" description="Helical" evidence="7">
    <location>
        <begin position="20"/>
        <end position="38"/>
    </location>
</feature>
<feature type="transmembrane region" description="Helical" evidence="7">
    <location>
        <begin position="144"/>
        <end position="163"/>
    </location>
</feature>
<feature type="transmembrane region" description="Helical" evidence="7">
    <location>
        <begin position="358"/>
        <end position="378"/>
    </location>
</feature>
<evidence type="ECO:0000259" key="8">
    <source>
        <dbReference type="PROSITE" id="PS50850"/>
    </source>
</evidence>